<dbReference type="GO" id="GO:0022857">
    <property type="term" value="F:transmembrane transporter activity"/>
    <property type="evidence" value="ECO:0007669"/>
    <property type="project" value="InterPro"/>
</dbReference>
<sequence>MIQDEPKKEITVDVNKDKDAETHPVSTDNVQSHNKPKYEMKKAQLLLVFVGLSLAILSAALDQIIISTTLPAIALEFRSLDEIAWIGTAYLLAATAFQPTYGKLSDVFGRKPIFLMTICLLELGLLLCGLSINLTMLIISRVIVGLGGGGIIALAQIIITEIVSINERGKYQGTIGACWGIASIAGPLLGGALTDKFSWRWAFFVNLPIGAIAFISIFFLLHIPNPTGSIWAKFKFIDWWGTFTLVVSTVLLLLSLNWGGSKYAWNNPIIIILLCFGGIGYIIFALVEWKVAKDPLAPGRLFKNPKTAAYFGLNFFNGMALFSLMYFIPLYFQVVKSESATTSGLELIPYMLGVVSAYIFSGQLISRTTYFSYGLICAFGSILMTVGGGLIGTFSLNTSEGEIIGYSLITGIGIGLIMQTTILAGQGVVEYRDMAVVTSLLQFYESMGTVFGVAILGTVFNNVFNSNLPPQFKGKISLHDFDSSTLGQIPDVIVQTFVLAFDVAFKVVIGMGSFAFILSLFMIKVKPHRDDPKKSESPLALD</sequence>
<dbReference type="InterPro" id="IPR036259">
    <property type="entry name" value="MFS_trans_sf"/>
</dbReference>
<evidence type="ECO:0000256" key="1">
    <source>
        <dbReference type="ARBA" id="ARBA00004127"/>
    </source>
</evidence>
<evidence type="ECO:0000256" key="3">
    <source>
        <dbReference type="ARBA" id="ARBA00022448"/>
    </source>
</evidence>
<evidence type="ECO:0000256" key="4">
    <source>
        <dbReference type="ARBA" id="ARBA00022692"/>
    </source>
</evidence>
<dbReference type="PANTHER" id="PTHR23501">
    <property type="entry name" value="MAJOR FACILITATOR SUPERFAMILY"/>
    <property type="match status" value="1"/>
</dbReference>
<dbReference type="InterPro" id="IPR005829">
    <property type="entry name" value="Sugar_transporter_CS"/>
</dbReference>
<dbReference type="EMBL" id="QKWP01001654">
    <property type="protein sequence ID" value="RIB07451.1"/>
    <property type="molecule type" value="Genomic_DNA"/>
</dbReference>
<comment type="caution">
    <text evidence="10">The sequence shown here is derived from an EMBL/GenBank/DDBJ whole genome shotgun (WGS) entry which is preliminary data.</text>
</comment>
<feature type="compositionally biased region" description="Polar residues" evidence="8">
    <location>
        <begin position="24"/>
        <end position="33"/>
    </location>
</feature>
<dbReference type="GO" id="GO:0012505">
    <property type="term" value="C:endomembrane system"/>
    <property type="evidence" value="ECO:0007669"/>
    <property type="project" value="UniProtKB-SubCell"/>
</dbReference>
<evidence type="ECO:0000256" key="8">
    <source>
        <dbReference type="SAM" id="MobiDB-lite"/>
    </source>
</evidence>
<name>A0A397UCV5_9GLOM</name>
<feature type="region of interest" description="Disordered" evidence="8">
    <location>
        <begin position="1"/>
        <end position="34"/>
    </location>
</feature>
<dbReference type="InterPro" id="IPR011701">
    <property type="entry name" value="MFS"/>
</dbReference>
<evidence type="ECO:0000256" key="2">
    <source>
        <dbReference type="ARBA" id="ARBA00008335"/>
    </source>
</evidence>
<reference evidence="10 11" key="1">
    <citation type="submission" date="2018-06" db="EMBL/GenBank/DDBJ databases">
        <title>Comparative genomics reveals the genomic features of Rhizophagus irregularis, R. cerebriforme, R. diaphanum and Gigaspora rosea, and their symbiotic lifestyle signature.</title>
        <authorList>
            <person name="Morin E."/>
            <person name="San Clemente H."/>
            <person name="Chen E.C.H."/>
            <person name="De La Providencia I."/>
            <person name="Hainaut M."/>
            <person name="Kuo A."/>
            <person name="Kohler A."/>
            <person name="Murat C."/>
            <person name="Tang N."/>
            <person name="Roy S."/>
            <person name="Loubradou J."/>
            <person name="Henrissat B."/>
            <person name="Grigoriev I.V."/>
            <person name="Corradi N."/>
            <person name="Roux C."/>
            <person name="Martin F.M."/>
        </authorList>
    </citation>
    <scope>NUCLEOTIDE SEQUENCE [LARGE SCALE GENOMIC DNA]</scope>
    <source>
        <strain evidence="10 11">DAOM 194757</strain>
    </source>
</reference>
<dbReference type="STRING" id="44941.A0A397UCV5"/>
<comment type="similarity">
    <text evidence="2">Belongs to the major facilitator superfamily.</text>
</comment>
<keyword evidence="11" id="KW-1185">Reference proteome</keyword>
<protein>
    <recommendedName>
        <fullName evidence="7">MFS-type drug efflux transporter P55</fullName>
    </recommendedName>
</protein>
<keyword evidence="6" id="KW-0472">Membrane</keyword>
<accession>A0A397UCV5</accession>
<evidence type="ECO:0000313" key="10">
    <source>
        <dbReference type="EMBL" id="RIB07451.1"/>
    </source>
</evidence>
<keyword evidence="3" id="KW-0813">Transport</keyword>
<proteinExistence type="inferred from homology"/>
<keyword evidence="4" id="KW-0812">Transmembrane</keyword>
<dbReference type="CDD" id="cd17502">
    <property type="entry name" value="MFS_Azr1_MDR_like"/>
    <property type="match status" value="1"/>
</dbReference>
<feature type="compositionally biased region" description="Basic and acidic residues" evidence="8">
    <location>
        <begin position="1"/>
        <end position="22"/>
    </location>
</feature>
<dbReference type="InterPro" id="IPR000169">
    <property type="entry name" value="Pept_cys_AS"/>
</dbReference>
<feature type="domain" description="Major facilitator superfamily (MFS) profile" evidence="9">
    <location>
        <begin position="48"/>
        <end position="527"/>
    </location>
</feature>
<dbReference type="PROSITE" id="PS00139">
    <property type="entry name" value="THIOL_PROTEASE_CYS"/>
    <property type="match status" value="1"/>
</dbReference>
<dbReference type="PROSITE" id="PS00217">
    <property type="entry name" value="SUGAR_TRANSPORT_2"/>
    <property type="match status" value="1"/>
</dbReference>
<dbReference type="GO" id="GO:0005886">
    <property type="term" value="C:plasma membrane"/>
    <property type="evidence" value="ECO:0007669"/>
    <property type="project" value="TreeGrafter"/>
</dbReference>
<evidence type="ECO:0000256" key="5">
    <source>
        <dbReference type="ARBA" id="ARBA00022989"/>
    </source>
</evidence>
<dbReference type="InterPro" id="IPR020846">
    <property type="entry name" value="MFS_dom"/>
</dbReference>
<keyword evidence="5" id="KW-1133">Transmembrane helix</keyword>
<dbReference type="SUPFAM" id="SSF103473">
    <property type="entry name" value="MFS general substrate transporter"/>
    <property type="match status" value="1"/>
</dbReference>
<dbReference type="PRINTS" id="PR01035">
    <property type="entry name" value="TCRTETA"/>
</dbReference>
<evidence type="ECO:0000256" key="6">
    <source>
        <dbReference type="ARBA" id="ARBA00023136"/>
    </source>
</evidence>
<dbReference type="AlphaFoldDB" id="A0A397UCV5"/>
<gene>
    <name evidence="10" type="ORF">C2G38_2214402</name>
</gene>
<comment type="subcellular location">
    <subcellularLocation>
        <location evidence="1">Endomembrane system</location>
        <topology evidence="1">Multi-pass membrane protein</topology>
    </subcellularLocation>
</comment>
<evidence type="ECO:0000259" key="9">
    <source>
        <dbReference type="PROSITE" id="PS50850"/>
    </source>
</evidence>
<dbReference type="Proteomes" id="UP000266673">
    <property type="component" value="Unassembled WGS sequence"/>
</dbReference>
<evidence type="ECO:0000256" key="7">
    <source>
        <dbReference type="ARBA" id="ARBA00044273"/>
    </source>
</evidence>
<evidence type="ECO:0000313" key="11">
    <source>
        <dbReference type="Proteomes" id="UP000266673"/>
    </source>
</evidence>
<dbReference type="PANTHER" id="PTHR23501:SF191">
    <property type="entry name" value="VACUOLAR BASIC AMINO ACID TRANSPORTER 4"/>
    <property type="match status" value="1"/>
</dbReference>
<organism evidence="10 11">
    <name type="scientific">Gigaspora rosea</name>
    <dbReference type="NCBI Taxonomy" id="44941"/>
    <lineage>
        <taxon>Eukaryota</taxon>
        <taxon>Fungi</taxon>
        <taxon>Fungi incertae sedis</taxon>
        <taxon>Mucoromycota</taxon>
        <taxon>Glomeromycotina</taxon>
        <taxon>Glomeromycetes</taxon>
        <taxon>Diversisporales</taxon>
        <taxon>Gigasporaceae</taxon>
        <taxon>Gigaspora</taxon>
    </lineage>
</organism>
<dbReference type="PROSITE" id="PS50850">
    <property type="entry name" value="MFS"/>
    <property type="match status" value="1"/>
</dbReference>
<dbReference type="Gene3D" id="1.20.1250.20">
    <property type="entry name" value="MFS general substrate transporter like domains"/>
    <property type="match status" value="2"/>
</dbReference>
<dbReference type="FunFam" id="1.20.1720.10:FF:000013">
    <property type="entry name" value="Related to multidrug resistance proteins"/>
    <property type="match status" value="1"/>
</dbReference>
<dbReference type="InterPro" id="IPR001958">
    <property type="entry name" value="Tet-R_TetA/multi-R_MdtG-like"/>
</dbReference>
<dbReference type="Pfam" id="PF07690">
    <property type="entry name" value="MFS_1"/>
    <property type="match status" value="1"/>
</dbReference>
<dbReference type="OrthoDB" id="10021397at2759"/>